<feature type="region of interest" description="Disordered" evidence="8">
    <location>
        <begin position="1"/>
        <end position="26"/>
    </location>
</feature>
<gene>
    <name evidence="11" type="ORF">SAMN05216219_0396</name>
</gene>
<keyword evidence="6 9" id="KW-1133">Transmembrane helix</keyword>
<evidence type="ECO:0000256" key="6">
    <source>
        <dbReference type="ARBA" id="ARBA00022989"/>
    </source>
</evidence>
<name>A0A1I4YPR9_9MICO</name>
<feature type="transmembrane region" description="Helical" evidence="9">
    <location>
        <begin position="380"/>
        <end position="405"/>
    </location>
</feature>
<feature type="transmembrane region" description="Helical" evidence="9">
    <location>
        <begin position="35"/>
        <end position="57"/>
    </location>
</feature>
<dbReference type="InterPro" id="IPR011701">
    <property type="entry name" value="MFS"/>
</dbReference>
<feature type="transmembrane region" description="Helical" evidence="9">
    <location>
        <begin position="489"/>
        <end position="515"/>
    </location>
</feature>
<feature type="transmembrane region" description="Helical" evidence="9">
    <location>
        <begin position="326"/>
        <end position="348"/>
    </location>
</feature>
<dbReference type="PRINTS" id="PR01036">
    <property type="entry name" value="TCRTETB"/>
</dbReference>
<dbReference type="NCBIfam" id="TIGR00711">
    <property type="entry name" value="efflux_EmrB"/>
    <property type="match status" value="1"/>
</dbReference>
<feature type="transmembrane region" description="Helical" evidence="9">
    <location>
        <begin position="188"/>
        <end position="210"/>
    </location>
</feature>
<evidence type="ECO:0000313" key="12">
    <source>
        <dbReference type="Proteomes" id="UP000198867"/>
    </source>
</evidence>
<feature type="transmembrane region" description="Helical" evidence="9">
    <location>
        <begin position="69"/>
        <end position="88"/>
    </location>
</feature>
<dbReference type="CDD" id="cd17502">
    <property type="entry name" value="MFS_Azr1_MDR_like"/>
    <property type="match status" value="1"/>
</dbReference>
<dbReference type="PANTHER" id="PTHR23501:SF197">
    <property type="entry name" value="COMD"/>
    <property type="match status" value="1"/>
</dbReference>
<comment type="subcellular location">
    <subcellularLocation>
        <location evidence="1">Cell membrane</location>
        <topology evidence="1">Multi-pass membrane protein</topology>
    </subcellularLocation>
</comment>
<evidence type="ECO:0000259" key="10">
    <source>
        <dbReference type="PROSITE" id="PS50850"/>
    </source>
</evidence>
<feature type="transmembrane region" description="Helical" evidence="9">
    <location>
        <begin position="355"/>
        <end position="374"/>
    </location>
</feature>
<dbReference type="InterPro" id="IPR036259">
    <property type="entry name" value="MFS_trans_sf"/>
</dbReference>
<dbReference type="SUPFAM" id="SSF103473">
    <property type="entry name" value="MFS general substrate transporter"/>
    <property type="match status" value="1"/>
</dbReference>
<keyword evidence="7 9" id="KW-0472">Membrane</keyword>
<evidence type="ECO:0000256" key="4">
    <source>
        <dbReference type="ARBA" id="ARBA00022475"/>
    </source>
</evidence>
<dbReference type="FunFam" id="1.20.1720.10:FF:000004">
    <property type="entry name" value="EmrB/QacA family drug resistance transporter"/>
    <property type="match status" value="1"/>
</dbReference>
<dbReference type="GO" id="GO:0022857">
    <property type="term" value="F:transmembrane transporter activity"/>
    <property type="evidence" value="ECO:0007669"/>
    <property type="project" value="InterPro"/>
</dbReference>
<dbReference type="PANTHER" id="PTHR23501">
    <property type="entry name" value="MAJOR FACILITATOR SUPERFAMILY"/>
    <property type="match status" value="1"/>
</dbReference>
<dbReference type="AlphaFoldDB" id="A0A1I4YPR9"/>
<evidence type="ECO:0000256" key="7">
    <source>
        <dbReference type="ARBA" id="ARBA00023136"/>
    </source>
</evidence>
<keyword evidence="5 9" id="KW-0812">Transmembrane</keyword>
<dbReference type="PROSITE" id="PS50850">
    <property type="entry name" value="MFS"/>
    <property type="match status" value="1"/>
</dbReference>
<comment type="similarity">
    <text evidence="2">Belongs to the major facilitator superfamily. TCR/Tet family.</text>
</comment>
<feature type="transmembrane region" description="Helical" evidence="9">
    <location>
        <begin position="248"/>
        <end position="270"/>
    </location>
</feature>
<feature type="transmembrane region" description="Helical" evidence="9">
    <location>
        <begin position="158"/>
        <end position="176"/>
    </location>
</feature>
<keyword evidence="4" id="KW-1003">Cell membrane</keyword>
<feature type="compositionally biased region" description="Polar residues" evidence="8">
    <location>
        <begin position="1"/>
        <end position="11"/>
    </location>
</feature>
<feature type="transmembrane region" description="Helical" evidence="9">
    <location>
        <begin position="291"/>
        <end position="314"/>
    </location>
</feature>
<dbReference type="Pfam" id="PF07690">
    <property type="entry name" value="MFS_1"/>
    <property type="match status" value="1"/>
</dbReference>
<feature type="region of interest" description="Disordered" evidence="8">
    <location>
        <begin position="567"/>
        <end position="589"/>
    </location>
</feature>
<evidence type="ECO:0000256" key="8">
    <source>
        <dbReference type="SAM" id="MobiDB-lite"/>
    </source>
</evidence>
<feature type="transmembrane region" description="Helical" evidence="9">
    <location>
        <begin position="426"/>
        <end position="448"/>
    </location>
</feature>
<dbReference type="Gene3D" id="1.20.1250.20">
    <property type="entry name" value="MFS general substrate transporter like domains"/>
    <property type="match status" value="1"/>
</dbReference>
<protein>
    <submittedName>
        <fullName evidence="11">Drug resistance transporter, EmrB/QacA subfamily</fullName>
    </submittedName>
</protein>
<dbReference type="EMBL" id="FOVM01000001">
    <property type="protein sequence ID" value="SFN39783.1"/>
    <property type="molecule type" value="Genomic_DNA"/>
</dbReference>
<dbReference type="InterPro" id="IPR004638">
    <property type="entry name" value="EmrB-like"/>
</dbReference>
<feature type="transmembrane region" description="Helical" evidence="9">
    <location>
        <begin position="222"/>
        <end position="242"/>
    </location>
</feature>
<evidence type="ECO:0000313" key="11">
    <source>
        <dbReference type="EMBL" id="SFN39783.1"/>
    </source>
</evidence>
<evidence type="ECO:0000256" key="9">
    <source>
        <dbReference type="SAM" id="Phobius"/>
    </source>
</evidence>
<sequence length="589" mass="61357">MPRTASPTTAKNTKRPKRPASADGTMSQRQVLEALSGLLLGMFVSILAGTVVATSLPVIISDLGGDQSAYTWVVTSTLLATTVSTPLWGKFADLFDRKLLIQLALGLFVVGSAAAGFSQDTNTLIFFRVLQGLGGGGLAALSQIIMADIISPRDRGKYAGLFGAVMAVGTVGGPLLGGLVTDAFGWRWNFFIALPIAIVAIFLLQSTLHLPKHPKRVVRIDYLGAILIAGGVSLLLIWVSLAGKQFEWLSVPSVVMVVASVLLLVAAVFVELKSPEPIIPLGMFRNRTFTLSVIASISVGVSMFGTSVFLAQYMQLARGATPTESGLLTIPMMAGLLISSTVFGGLISRRGKWKAIMVSGAILTVAGSLLLGTLHYDTNLILVGIYMALLGAGLGMLMQNLVLVVQNAIEVKNLGVATSAITFFRSLGGTIGVSVLGSILGTVVAQSIKDGIAGLQPKDQLLAGTYLGSGTIPQISQLPDVLKTVVESAYGSGVGFVFLCAVPLTIVTLVAVIFLPNVPLGTLNAVQLKTQNGRPGADKARERHDANDMLIDVSTASVALPAVGLANPTEAPPAVGANSAESAQRRSSE</sequence>
<evidence type="ECO:0000256" key="1">
    <source>
        <dbReference type="ARBA" id="ARBA00004651"/>
    </source>
</evidence>
<keyword evidence="12" id="KW-1185">Reference proteome</keyword>
<evidence type="ECO:0000256" key="2">
    <source>
        <dbReference type="ARBA" id="ARBA00007520"/>
    </source>
</evidence>
<accession>A0A1I4YPR9</accession>
<reference evidence="12" key="1">
    <citation type="submission" date="2016-10" db="EMBL/GenBank/DDBJ databases">
        <authorList>
            <person name="Varghese N."/>
            <person name="Submissions S."/>
        </authorList>
    </citation>
    <scope>NUCLEOTIDE SEQUENCE [LARGE SCALE GENOMIC DNA]</scope>
    <source>
        <strain evidence="12">CGMCC 1.11101</strain>
    </source>
</reference>
<organism evidence="11 12">
    <name type="scientific">Mycetocola miduiensis</name>
    <dbReference type="NCBI Taxonomy" id="995034"/>
    <lineage>
        <taxon>Bacteria</taxon>
        <taxon>Bacillati</taxon>
        <taxon>Actinomycetota</taxon>
        <taxon>Actinomycetes</taxon>
        <taxon>Micrococcales</taxon>
        <taxon>Microbacteriaceae</taxon>
        <taxon>Mycetocola</taxon>
    </lineage>
</organism>
<evidence type="ECO:0000256" key="5">
    <source>
        <dbReference type="ARBA" id="ARBA00022692"/>
    </source>
</evidence>
<evidence type="ECO:0000256" key="3">
    <source>
        <dbReference type="ARBA" id="ARBA00022448"/>
    </source>
</evidence>
<keyword evidence="3" id="KW-0813">Transport</keyword>
<feature type="domain" description="Major facilitator superfamily (MFS) profile" evidence="10">
    <location>
        <begin position="34"/>
        <end position="519"/>
    </location>
</feature>
<dbReference type="Gene3D" id="1.20.1720.10">
    <property type="entry name" value="Multidrug resistance protein D"/>
    <property type="match status" value="1"/>
</dbReference>
<proteinExistence type="inferred from homology"/>
<dbReference type="InterPro" id="IPR020846">
    <property type="entry name" value="MFS_dom"/>
</dbReference>
<dbReference type="GO" id="GO:0005886">
    <property type="term" value="C:plasma membrane"/>
    <property type="evidence" value="ECO:0007669"/>
    <property type="project" value="UniProtKB-SubCell"/>
</dbReference>
<feature type="transmembrane region" description="Helical" evidence="9">
    <location>
        <begin position="125"/>
        <end position="146"/>
    </location>
</feature>
<dbReference type="Proteomes" id="UP000198867">
    <property type="component" value="Unassembled WGS sequence"/>
</dbReference>
<feature type="transmembrane region" description="Helical" evidence="9">
    <location>
        <begin position="100"/>
        <end position="119"/>
    </location>
</feature>